<dbReference type="InterPro" id="IPR010264">
    <property type="entry name" value="Self-incomp_S1"/>
</dbReference>
<dbReference type="AlphaFoldDB" id="A0A7J7NDJ6"/>
<dbReference type="PANTHER" id="PTHR31232">
    <property type="match status" value="1"/>
</dbReference>
<protein>
    <recommendedName>
        <fullName evidence="6">S-protein homolog</fullName>
    </recommendedName>
</protein>
<comment type="similarity">
    <text evidence="2 6">Belongs to the plant self-incompatibility (S1) protein family.</text>
</comment>
<accession>A0A7J7NDJ6</accession>
<dbReference type="EMBL" id="JACGCM010000859">
    <property type="protein sequence ID" value="KAF6165080.1"/>
    <property type="molecule type" value="Genomic_DNA"/>
</dbReference>
<dbReference type="Proteomes" id="UP000541444">
    <property type="component" value="Unassembled WGS sequence"/>
</dbReference>
<evidence type="ECO:0000256" key="4">
    <source>
        <dbReference type="ARBA" id="ARBA00022525"/>
    </source>
</evidence>
<comment type="subcellular location">
    <subcellularLocation>
        <location evidence="1 6">Secreted</location>
    </subcellularLocation>
</comment>
<dbReference type="GO" id="GO:0060320">
    <property type="term" value="P:rejection of self pollen"/>
    <property type="evidence" value="ECO:0007669"/>
    <property type="project" value="UniProtKB-KW"/>
</dbReference>
<dbReference type="PANTHER" id="PTHR31232:SF18">
    <property type="entry name" value="S-PROTEIN HOMOLOG"/>
    <property type="match status" value="1"/>
</dbReference>
<reference evidence="7 8" key="1">
    <citation type="journal article" date="2020" name="IScience">
        <title>Genome Sequencing of the Endangered Kingdonia uniflora (Circaeasteraceae, Ranunculales) Reveals Potential Mechanisms of Evolutionary Specialization.</title>
        <authorList>
            <person name="Sun Y."/>
            <person name="Deng T."/>
            <person name="Zhang A."/>
            <person name="Moore M.J."/>
            <person name="Landis J.B."/>
            <person name="Lin N."/>
            <person name="Zhang H."/>
            <person name="Zhang X."/>
            <person name="Huang J."/>
            <person name="Zhang X."/>
            <person name="Sun H."/>
            <person name="Wang H."/>
        </authorList>
    </citation>
    <scope>NUCLEOTIDE SEQUENCE [LARGE SCALE GENOMIC DNA]</scope>
    <source>
        <strain evidence="7">TB1705</strain>
        <tissue evidence="7">Leaf</tissue>
    </source>
</reference>
<keyword evidence="5" id="KW-0732">Signal</keyword>
<dbReference type="GO" id="GO:0005576">
    <property type="term" value="C:extracellular region"/>
    <property type="evidence" value="ECO:0007669"/>
    <property type="project" value="UniProtKB-SubCell"/>
</dbReference>
<keyword evidence="3 6" id="KW-0713">Self-incompatibility</keyword>
<evidence type="ECO:0000313" key="7">
    <source>
        <dbReference type="EMBL" id="KAF6165080.1"/>
    </source>
</evidence>
<evidence type="ECO:0000256" key="2">
    <source>
        <dbReference type="ARBA" id="ARBA00005581"/>
    </source>
</evidence>
<keyword evidence="8" id="KW-1185">Reference proteome</keyword>
<dbReference type="OrthoDB" id="1938697at2759"/>
<comment type="caution">
    <text evidence="7">The sequence shown here is derived from an EMBL/GenBank/DDBJ whole genome shotgun (WGS) entry which is preliminary data.</text>
</comment>
<evidence type="ECO:0000256" key="1">
    <source>
        <dbReference type="ARBA" id="ARBA00004613"/>
    </source>
</evidence>
<evidence type="ECO:0000256" key="3">
    <source>
        <dbReference type="ARBA" id="ARBA00022471"/>
    </source>
</evidence>
<proteinExistence type="inferred from homology"/>
<evidence type="ECO:0000313" key="8">
    <source>
        <dbReference type="Proteomes" id="UP000541444"/>
    </source>
</evidence>
<keyword evidence="4 6" id="KW-0964">Secreted</keyword>
<evidence type="ECO:0000256" key="5">
    <source>
        <dbReference type="ARBA" id="ARBA00022729"/>
    </source>
</evidence>
<evidence type="ECO:0000256" key="6">
    <source>
        <dbReference type="RuleBase" id="RU367044"/>
    </source>
</evidence>
<sequence length="126" mass="14622">MLLILCSIVVAIEHVRVTNRMAKEIKVHCMSGDDNFKIMTLAEDEFLEWSFNDNIFGTTLFYCNVQWDGGKWLHFDAYSSHQNIGMCFKTCYWAVSNDGCFSTILIGNTGSRDHLFQLQWRIKLIL</sequence>
<dbReference type="Pfam" id="PF05938">
    <property type="entry name" value="Self-incomp_S1"/>
    <property type="match status" value="1"/>
</dbReference>
<organism evidence="7 8">
    <name type="scientific">Kingdonia uniflora</name>
    <dbReference type="NCBI Taxonomy" id="39325"/>
    <lineage>
        <taxon>Eukaryota</taxon>
        <taxon>Viridiplantae</taxon>
        <taxon>Streptophyta</taxon>
        <taxon>Embryophyta</taxon>
        <taxon>Tracheophyta</taxon>
        <taxon>Spermatophyta</taxon>
        <taxon>Magnoliopsida</taxon>
        <taxon>Ranunculales</taxon>
        <taxon>Circaeasteraceae</taxon>
        <taxon>Kingdonia</taxon>
    </lineage>
</organism>
<gene>
    <name evidence="7" type="ORF">GIB67_000664</name>
</gene>
<name>A0A7J7NDJ6_9MAGN</name>